<sequence>MKIPVVYSDQRRGVVREDELQELIRLNKVVSFQRQYDDWVKIGVDPTRGAGGRRYRGPERRGDVNSNC</sequence>
<organism evidence="2 3">
    <name type="scientific">Geobacter argillaceus</name>
    <dbReference type="NCBI Taxonomy" id="345631"/>
    <lineage>
        <taxon>Bacteria</taxon>
        <taxon>Pseudomonadati</taxon>
        <taxon>Thermodesulfobacteriota</taxon>
        <taxon>Desulfuromonadia</taxon>
        <taxon>Geobacterales</taxon>
        <taxon>Geobacteraceae</taxon>
        <taxon>Geobacter</taxon>
    </lineage>
</organism>
<dbReference type="RefSeq" id="WP_145025806.1">
    <property type="nucleotide sequence ID" value="NZ_VLLN01000040.1"/>
</dbReference>
<feature type="region of interest" description="Disordered" evidence="1">
    <location>
        <begin position="44"/>
        <end position="68"/>
    </location>
</feature>
<dbReference type="AlphaFoldDB" id="A0A562V682"/>
<evidence type="ECO:0000313" key="3">
    <source>
        <dbReference type="Proteomes" id="UP000319449"/>
    </source>
</evidence>
<comment type="caution">
    <text evidence="2">The sequence shown here is derived from an EMBL/GenBank/DDBJ whole genome shotgun (WGS) entry which is preliminary data.</text>
</comment>
<proteinExistence type="predicted"/>
<dbReference type="EMBL" id="VLLN01000040">
    <property type="protein sequence ID" value="TWJ13405.1"/>
    <property type="molecule type" value="Genomic_DNA"/>
</dbReference>
<feature type="compositionally biased region" description="Basic and acidic residues" evidence="1">
    <location>
        <begin position="56"/>
        <end position="68"/>
    </location>
</feature>
<dbReference type="NCBIfam" id="NF045719">
    <property type="entry name" value="GSU3473_fam"/>
    <property type="match status" value="1"/>
</dbReference>
<keyword evidence="3" id="KW-1185">Reference proteome</keyword>
<dbReference type="OrthoDB" id="5397642at2"/>
<dbReference type="Proteomes" id="UP000319449">
    <property type="component" value="Unassembled WGS sequence"/>
</dbReference>
<name>A0A562V682_9BACT</name>
<evidence type="ECO:0000256" key="1">
    <source>
        <dbReference type="SAM" id="MobiDB-lite"/>
    </source>
</evidence>
<reference evidence="2 3" key="1">
    <citation type="submission" date="2019-07" db="EMBL/GenBank/DDBJ databases">
        <title>Genomic Encyclopedia of Archaeal and Bacterial Type Strains, Phase II (KMG-II): from individual species to whole genera.</title>
        <authorList>
            <person name="Goeker M."/>
        </authorList>
    </citation>
    <scope>NUCLEOTIDE SEQUENCE [LARGE SCALE GENOMIC DNA]</scope>
    <source>
        <strain evidence="2 3">ATCC BAA-1139</strain>
    </source>
</reference>
<protein>
    <submittedName>
        <fullName evidence="2">Uncharacterized protein</fullName>
    </submittedName>
</protein>
<dbReference type="InterPro" id="IPR054686">
    <property type="entry name" value="GSU3473-like"/>
</dbReference>
<evidence type="ECO:0000313" key="2">
    <source>
        <dbReference type="EMBL" id="TWJ13405.1"/>
    </source>
</evidence>
<gene>
    <name evidence="2" type="ORF">JN12_03843</name>
</gene>
<accession>A0A562V682</accession>